<evidence type="ECO:0000313" key="4">
    <source>
        <dbReference type="EMBL" id="UWM55358.1"/>
    </source>
</evidence>
<dbReference type="Pfam" id="PF26256">
    <property type="entry name" value="DUF8060"/>
    <property type="match status" value="1"/>
</dbReference>
<sequence>MTDGEAAATSAESPTDDAVGGLDTDRATKLLVWAGVVLLGLTAAVALAGFYNGVTGTIRVWVSDPYQPVFRAVFNLALLLAALGGIGLLVRRAD</sequence>
<keyword evidence="5" id="KW-1185">Reference proteome</keyword>
<evidence type="ECO:0000313" key="5">
    <source>
        <dbReference type="Proteomes" id="UP001057580"/>
    </source>
</evidence>
<gene>
    <name evidence="4" type="ORF">N0B31_03515</name>
</gene>
<accession>A0A9E7R613</accession>
<feature type="transmembrane region" description="Helical" evidence="2">
    <location>
        <begin position="72"/>
        <end position="90"/>
    </location>
</feature>
<feature type="domain" description="DUF8060" evidence="3">
    <location>
        <begin position="4"/>
        <end position="93"/>
    </location>
</feature>
<dbReference type="GeneID" id="74941459"/>
<evidence type="ECO:0000256" key="2">
    <source>
        <dbReference type="SAM" id="Phobius"/>
    </source>
</evidence>
<keyword evidence="2" id="KW-0472">Membrane</keyword>
<proteinExistence type="predicted"/>
<keyword evidence="2" id="KW-1133">Transmembrane helix</keyword>
<feature type="region of interest" description="Disordered" evidence="1">
    <location>
        <begin position="1"/>
        <end position="21"/>
    </location>
</feature>
<dbReference type="RefSeq" id="WP_260594458.1">
    <property type="nucleotide sequence ID" value="NZ_CP104003.1"/>
</dbReference>
<dbReference type="Proteomes" id="UP001057580">
    <property type="component" value="Chromosome"/>
</dbReference>
<evidence type="ECO:0000256" key="1">
    <source>
        <dbReference type="SAM" id="MobiDB-lite"/>
    </source>
</evidence>
<dbReference type="InterPro" id="IPR058373">
    <property type="entry name" value="DUF8060"/>
</dbReference>
<keyword evidence="2" id="KW-0812">Transmembrane</keyword>
<dbReference type="KEGG" id="ssai:N0B31_03515"/>
<name>A0A9E7R613_9EURY</name>
<dbReference type="EMBL" id="CP104003">
    <property type="protein sequence ID" value="UWM55358.1"/>
    <property type="molecule type" value="Genomic_DNA"/>
</dbReference>
<reference evidence="4" key="1">
    <citation type="submission" date="2022-09" db="EMBL/GenBank/DDBJ databases">
        <title>Diverse halophilic archaea isolated from saline environments.</title>
        <authorList>
            <person name="Cui H.-L."/>
        </authorList>
    </citation>
    <scope>NUCLEOTIDE SEQUENCE</scope>
    <source>
        <strain evidence="4">ZS-35-S2</strain>
    </source>
</reference>
<evidence type="ECO:0000259" key="3">
    <source>
        <dbReference type="Pfam" id="PF26256"/>
    </source>
</evidence>
<protein>
    <recommendedName>
        <fullName evidence="3">DUF8060 domain-containing protein</fullName>
    </recommendedName>
</protein>
<feature type="transmembrane region" description="Helical" evidence="2">
    <location>
        <begin position="30"/>
        <end position="52"/>
    </location>
</feature>
<dbReference type="AlphaFoldDB" id="A0A9E7R613"/>
<organism evidence="4 5">
    <name type="scientific">Salinirubellus salinus</name>
    <dbReference type="NCBI Taxonomy" id="1364945"/>
    <lineage>
        <taxon>Archaea</taxon>
        <taxon>Methanobacteriati</taxon>
        <taxon>Methanobacteriota</taxon>
        <taxon>Stenosarchaea group</taxon>
        <taxon>Halobacteria</taxon>
        <taxon>Halobacteriales</taxon>
        <taxon>Natronomonadaceae</taxon>
        <taxon>Salinirubellus</taxon>
    </lineage>
</organism>